<evidence type="ECO:0000256" key="1">
    <source>
        <dbReference type="ARBA" id="ARBA00006432"/>
    </source>
</evidence>
<evidence type="ECO:0000256" key="6">
    <source>
        <dbReference type="ARBA" id="ARBA00026121"/>
    </source>
</evidence>
<dbReference type="PANTHER" id="PTHR43272:SF83">
    <property type="entry name" value="ACYL-COA SYNTHETASE LONG-CHAIN, ISOFORM J"/>
    <property type="match status" value="1"/>
</dbReference>
<keyword evidence="4" id="KW-0276">Fatty acid metabolism</keyword>
<evidence type="ECO:0000256" key="4">
    <source>
        <dbReference type="ARBA" id="ARBA00022832"/>
    </source>
</evidence>
<comment type="similarity">
    <text evidence="1">Belongs to the ATP-dependent AMP-binding enzyme family.</text>
</comment>
<gene>
    <name evidence="8" type="ORF">ONB1V03_LOCUS19743</name>
</gene>
<dbReference type="InterPro" id="IPR000873">
    <property type="entry name" value="AMP-dep_synth/lig_dom"/>
</dbReference>
<dbReference type="Gene3D" id="3.40.50.980">
    <property type="match status" value="1"/>
</dbReference>
<keyword evidence="4" id="KW-0443">Lipid metabolism</keyword>
<dbReference type="SUPFAM" id="SSF56801">
    <property type="entry name" value="Acetyl-CoA synthetase-like"/>
    <property type="match status" value="1"/>
</dbReference>
<protein>
    <recommendedName>
        <fullName evidence="6">long-chain-fatty-acid--CoA ligase</fullName>
        <ecNumber evidence="6">6.2.1.3</ecNumber>
    </recommendedName>
</protein>
<dbReference type="GO" id="GO:0016020">
    <property type="term" value="C:membrane"/>
    <property type="evidence" value="ECO:0007669"/>
    <property type="project" value="TreeGrafter"/>
</dbReference>
<dbReference type="Pfam" id="PF00501">
    <property type="entry name" value="AMP-binding"/>
    <property type="match status" value="1"/>
</dbReference>
<reference evidence="8" key="1">
    <citation type="submission" date="2020-11" db="EMBL/GenBank/DDBJ databases">
        <authorList>
            <person name="Tran Van P."/>
        </authorList>
    </citation>
    <scope>NUCLEOTIDE SEQUENCE</scope>
</reference>
<accession>A0A7R9MMX0</accession>
<evidence type="ECO:0000259" key="7">
    <source>
        <dbReference type="Pfam" id="PF00501"/>
    </source>
</evidence>
<dbReference type="Proteomes" id="UP000728032">
    <property type="component" value="Unassembled WGS sequence"/>
</dbReference>
<organism evidence="8">
    <name type="scientific">Oppiella nova</name>
    <dbReference type="NCBI Taxonomy" id="334625"/>
    <lineage>
        <taxon>Eukaryota</taxon>
        <taxon>Metazoa</taxon>
        <taxon>Ecdysozoa</taxon>
        <taxon>Arthropoda</taxon>
        <taxon>Chelicerata</taxon>
        <taxon>Arachnida</taxon>
        <taxon>Acari</taxon>
        <taxon>Acariformes</taxon>
        <taxon>Sarcoptiformes</taxon>
        <taxon>Oribatida</taxon>
        <taxon>Brachypylina</taxon>
        <taxon>Oppioidea</taxon>
        <taxon>Oppiidae</taxon>
        <taxon>Oppiella</taxon>
    </lineage>
</organism>
<feature type="domain" description="AMP-dependent synthetase/ligase" evidence="7">
    <location>
        <begin position="116"/>
        <end position="183"/>
    </location>
</feature>
<keyword evidence="9" id="KW-1185">Reference proteome</keyword>
<sequence>MIIFKSVVQFYTYISLPIYYITQSPRKTLDKCVFKRAQQLDPSDPHSPWVRTQETRHHVLASSGSLSEASKMMRRLYPLDSPCIGYRKVLEEQVCTDSEGNAVRLDGKVLRKFRLSPYVWMTYGEVYDKIDSISRGMVSNGFQRKDKIVILSETSADNLIFLQVCMNIGAVIVTVFATLGDEAAYMA</sequence>
<dbReference type="PANTHER" id="PTHR43272">
    <property type="entry name" value="LONG-CHAIN-FATTY-ACID--COA LIGASE"/>
    <property type="match status" value="1"/>
</dbReference>
<dbReference type="AlphaFoldDB" id="A0A7R9MMX0"/>
<dbReference type="EMBL" id="CAJPVJ010031289">
    <property type="protein sequence ID" value="CAG2180320.1"/>
    <property type="molecule type" value="Genomic_DNA"/>
</dbReference>
<dbReference type="GO" id="GO:0005524">
    <property type="term" value="F:ATP binding"/>
    <property type="evidence" value="ECO:0007669"/>
    <property type="project" value="UniProtKB-KW"/>
</dbReference>
<evidence type="ECO:0000256" key="3">
    <source>
        <dbReference type="ARBA" id="ARBA00022741"/>
    </source>
</evidence>
<evidence type="ECO:0000313" key="9">
    <source>
        <dbReference type="Proteomes" id="UP000728032"/>
    </source>
</evidence>
<keyword evidence="2" id="KW-0436">Ligase</keyword>
<keyword evidence="3" id="KW-0547">Nucleotide-binding</keyword>
<dbReference type="GO" id="GO:0005783">
    <property type="term" value="C:endoplasmic reticulum"/>
    <property type="evidence" value="ECO:0007669"/>
    <property type="project" value="TreeGrafter"/>
</dbReference>
<evidence type="ECO:0000256" key="2">
    <source>
        <dbReference type="ARBA" id="ARBA00022598"/>
    </source>
</evidence>
<name>A0A7R9MMX0_9ACAR</name>
<dbReference type="GO" id="GO:0004467">
    <property type="term" value="F:long-chain fatty acid-CoA ligase activity"/>
    <property type="evidence" value="ECO:0007669"/>
    <property type="project" value="UniProtKB-EC"/>
</dbReference>
<dbReference type="OrthoDB" id="6537784at2759"/>
<evidence type="ECO:0000256" key="5">
    <source>
        <dbReference type="ARBA" id="ARBA00022840"/>
    </source>
</evidence>
<evidence type="ECO:0000313" key="8">
    <source>
        <dbReference type="EMBL" id="CAD7663183.1"/>
    </source>
</evidence>
<dbReference type="EC" id="6.2.1.3" evidence="6"/>
<dbReference type="EMBL" id="OC946114">
    <property type="protein sequence ID" value="CAD7663183.1"/>
    <property type="molecule type" value="Genomic_DNA"/>
</dbReference>
<keyword evidence="5" id="KW-0067">ATP-binding</keyword>
<proteinExistence type="inferred from homology"/>